<dbReference type="InterPro" id="IPR001453">
    <property type="entry name" value="MoaB/Mog_dom"/>
</dbReference>
<dbReference type="AlphaFoldDB" id="A0A1I4S3L2"/>
<evidence type="ECO:0000313" key="3">
    <source>
        <dbReference type="Proteomes" id="UP000199611"/>
    </source>
</evidence>
<evidence type="ECO:0000313" key="2">
    <source>
        <dbReference type="EMBL" id="SFM59088.1"/>
    </source>
</evidence>
<dbReference type="InterPro" id="IPR036425">
    <property type="entry name" value="MoaB/Mog-like_dom_sf"/>
</dbReference>
<dbReference type="Pfam" id="PF02663">
    <property type="entry name" value="FmdE"/>
    <property type="match status" value="1"/>
</dbReference>
<name>A0A1I4S3L2_9BACT</name>
<dbReference type="InterPro" id="IPR057035">
    <property type="entry name" value="Znf-Tbcl_FmdE"/>
</dbReference>
<dbReference type="PANTHER" id="PTHR39418">
    <property type="entry name" value="DEHYDROGENASE-RELATED"/>
    <property type="match status" value="1"/>
</dbReference>
<dbReference type="SUPFAM" id="SSF53218">
    <property type="entry name" value="Molybdenum cofactor biosynthesis proteins"/>
    <property type="match status" value="1"/>
</dbReference>
<dbReference type="SUPFAM" id="SSF143555">
    <property type="entry name" value="FwdE-like"/>
    <property type="match status" value="1"/>
</dbReference>
<dbReference type="RefSeq" id="WP_093393575.1">
    <property type="nucleotide sequence ID" value="NZ_FOUU01000002.1"/>
</dbReference>
<dbReference type="Gene3D" id="3.30.1330.130">
    <property type="match status" value="1"/>
</dbReference>
<dbReference type="InterPro" id="IPR003814">
    <property type="entry name" value="FmdEsu_dom"/>
</dbReference>
<gene>
    <name evidence="2" type="ORF">SAMN05660836_00734</name>
</gene>
<dbReference type="SMART" id="SM00852">
    <property type="entry name" value="MoCF_biosynth"/>
    <property type="match status" value="1"/>
</dbReference>
<dbReference type="Pfam" id="PF00994">
    <property type="entry name" value="MoCF_biosynth"/>
    <property type="match status" value="1"/>
</dbReference>
<dbReference type="Gene3D" id="3.30.60.80">
    <property type="match status" value="1"/>
</dbReference>
<sequence length="544" mass="60234">MKIGPHDFDRFIDEIKKFHGSVAPGVVIGGYMVEVARQSMPENVLYNAIVETRKCLPDAVQLLTPCTLGNGRLRVIDLGRFALSLYDRRTGRGVRVSINMDELDKWSEIRAWLLKIKPKSEQDTSLLLKQIREAGHELYRRSFIRISDRFKEPKINRQIGICPQCGEPYPAEHGRICKACQGESPYVFSQSAPFQDAETLPFLCKLPLQLAVGHTALHDMTQIVPGVTKGAAITRGQKITAKDLCRLQHMGRRTIYVACDDWSSNGFIHEDEAALAFAEAMAGPGVRLNLPAREGKINLFADRDGLLVVEEDRLEQFNMIEGVMCASRKGYVPVNHNEIVAGTRAIPLFLARKTFDRAMAVLEKGPFFKILPLRPSRVGIVITGNEVFEGLIQDSFTPLITAKVERFQCRVIQSCIVPDDRLVIRQTVLKLIDRGAELIVVTAGLSVDPDDVTRCGLIDAGAEDIIYGAPILPGAMTLIARIGDIPIIGVPACALYFKTTSFDLLLPRLLAGIPVTRKDLARLGHGGLCLNCKTCTYPRCSFGR</sequence>
<dbReference type="STRING" id="39841.SAMN05660836_00734"/>
<protein>
    <submittedName>
        <fullName evidence="2">Formylmethanofuran dehydrogenase subunit E</fullName>
    </submittedName>
</protein>
<keyword evidence="3" id="KW-1185">Reference proteome</keyword>
<accession>A0A1I4S3L2</accession>
<dbReference type="Pfam" id="PF23475">
    <property type="entry name" value="zf-Tbcl_FmdE"/>
    <property type="match status" value="1"/>
</dbReference>
<proteinExistence type="predicted"/>
<dbReference type="Proteomes" id="UP000199611">
    <property type="component" value="Unassembled WGS sequence"/>
</dbReference>
<organism evidence="2 3">
    <name type="scientific">Thermodesulforhabdus norvegica</name>
    <dbReference type="NCBI Taxonomy" id="39841"/>
    <lineage>
        <taxon>Bacteria</taxon>
        <taxon>Pseudomonadati</taxon>
        <taxon>Thermodesulfobacteriota</taxon>
        <taxon>Syntrophobacteria</taxon>
        <taxon>Syntrophobacterales</taxon>
        <taxon>Thermodesulforhabdaceae</taxon>
        <taxon>Thermodesulforhabdus</taxon>
    </lineage>
</organism>
<evidence type="ECO:0000259" key="1">
    <source>
        <dbReference type="SMART" id="SM00852"/>
    </source>
</evidence>
<dbReference type="CDD" id="cd03522">
    <property type="entry name" value="MoeA_like"/>
    <property type="match status" value="1"/>
</dbReference>
<dbReference type="OrthoDB" id="9767940at2"/>
<feature type="domain" description="MoaB/Mog" evidence="1">
    <location>
        <begin position="379"/>
        <end position="511"/>
    </location>
</feature>
<dbReference type="Gene3D" id="3.40.980.10">
    <property type="entry name" value="MoaB/Mog-like domain"/>
    <property type="match status" value="1"/>
</dbReference>
<dbReference type="EMBL" id="FOUU01000002">
    <property type="protein sequence ID" value="SFM59088.1"/>
    <property type="molecule type" value="Genomic_DNA"/>
</dbReference>
<dbReference type="InterPro" id="IPR053194">
    <property type="entry name" value="tRNA_methyltr_O"/>
</dbReference>
<reference evidence="2 3" key="1">
    <citation type="submission" date="2016-10" db="EMBL/GenBank/DDBJ databases">
        <authorList>
            <person name="de Groot N.N."/>
        </authorList>
    </citation>
    <scope>NUCLEOTIDE SEQUENCE [LARGE SCALE GENOMIC DNA]</scope>
    <source>
        <strain evidence="2 3">DSM 9990</strain>
    </source>
</reference>
<dbReference type="PANTHER" id="PTHR39418:SF1">
    <property type="entry name" value="DEHYDROGENASE"/>
    <property type="match status" value="1"/>
</dbReference>
<dbReference type="UniPathway" id="UPA00344"/>